<organism evidence="1 2">
    <name type="scientific">Desmophyllum pertusum</name>
    <dbReference type="NCBI Taxonomy" id="174260"/>
    <lineage>
        <taxon>Eukaryota</taxon>
        <taxon>Metazoa</taxon>
        <taxon>Cnidaria</taxon>
        <taxon>Anthozoa</taxon>
        <taxon>Hexacorallia</taxon>
        <taxon>Scleractinia</taxon>
        <taxon>Caryophylliina</taxon>
        <taxon>Caryophylliidae</taxon>
        <taxon>Desmophyllum</taxon>
    </lineage>
</organism>
<keyword evidence="2" id="KW-1185">Reference proteome</keyword>
<comment type="caution">
    <text evidence="1">The sequence shown here is derived from an EMBL/GenBank/DDBJ whole genome shotgun (WGS) entry which is preliminary data.</text>
</comment>
<dbReference type="Proteomes" id="UP001163046">
    <property type="component" value="Unassembled WGS sequence"/>
</dbReference>
<dbReference type="EMBL" id="MU827781">
    <property type="protein sequence ID" value="KAJ7337223.1"/>
    <property type="molecule type" value="Genomic_DNA"/>
</dbReference>
<protein>
    <submittedName>
        <fullName evidence="1">Uncharacterized protein</fullName>
    </submittedName>
</protein>
<dbReference type="OrthoDB" id="10577973at2759"/>
<name>A0A9X0CG31_9CNID</name>
<sequence>MGQQVHLELRSARHAMTVTSQLRREARHVLKCGNNTKALPNKDGCDTHGCNFTAAPGVVYDLNKLSRPGGPMIEILFHQRKVFTARTWSTLHHLAVPAFDVCQPLYL</sequence>
<accession>A0A9X0CG31</accession>
<gene>
    <name evidence="1" type="ORF">OS493_010080</name>
</gene>
<reference evidence="1" key="1">
    <citation type="submission" date="2023-01" db="EMBL/GenBank/DDBJ databases">
        <title>Genome assembly of the deep-sea coral Lophelia pertusa.</title>
        <authorList>
            <person name="Herrera S."/>
            <person name="Cordes E."/>
        </authorList>
    </citation>
    <scope>NUCLEOTIDE SEQUENCE</scope>
    <source>
        <strain evidence="1">USNM1676648</strain>
        <tissue evidence="1">Polyp</tissue>
    </source>
</reference>
<evidence type="ECO:0000313" key="2">
    <source>
        <dbReference type="Proteomes" id="UP001163046"/>
    </source>
</evidence>
<proteinExistence type="predicted"/>
<dbReference type="AlphaFoldDB" id="A0A9X0CG31"/>
<evidence type="ECO:0000313" key="1">
    <source>
        <dbReference type="EMBL" id="KAJ7337223.1"/>
    </source>
</evidence>